<evidence type="ECO:0008006" key="3">
    <source>
        <dbReference type="Google" id="ProtNLM"/>
    </source>
</evidence>
<dbReference type="KEGG" id="fpn:ABE65_018435"/>
<organism evidence="1 2">
    <name type="scientific">Fictibacillus phosphorivorans</name>
    <dbReference type="NCBI Taxonomy" id="1221500"/>
    <lineage>
        <taxon>Bacteria</taxon>
        <taxon>Bacillati</taxon>
        <taxon>Bacillota</taxon>
        <taxon>Bacilli</taxon>
        <taxon>Bacillales</taxon>
        <taxon>Fictibacillaceae</taxon>
        <taxon>Fictibacillus</taxon>
    </lineage>
</organism>
<proteinExistence type="predicted"/>
<sequence>MGKCTIDHTLEDVKQKLAEQSAFMPRELVIEVGDSLSDDSDQTYLNEVFHLLKKYDLADESEREKRNGKLSDLVK</sequence>
<evidence type="ECO:0000313" key="2">
    <source>
        <dbReference type="Proteomes" id="UP000076623"/>
    </source>
</evidence>
<dbReference type="RefSeq" id="WP_066398186.1">
    <property type="nucleotide sequence ID" value="NZ_CP015378.1"/>
</dbReference>
<accession>A0A160IR05</accession>
<evidence type="ECO:0000313" key="1">
    <source>
        <dbReference type="EMBL" id="ANC78667.1"/>
    </source>
</evidence>
<dbReference type="AlphaFoldDB" id="A0A160IR05"/>
<name>A0A160IR05_9BACL</name>
<protein>
    <recommendedName>
        <fullName evidence="3">Group-specific protein</fullName>
    </recommendedName>
</protein>
<keyword evidence="2" id="KW-1185">Reference proteome</keyword>
<dbReference type="EMBL" id="CP015378">
    <property type="protein sequence ID" value="ANC78667.1"/>
    <property type="molecule type" value="Genomic_DNA"/>
</dbReference>
<reference evidence="1 2" key="1">
    <citation type="submission" date="2016-04" db="EMBL/GenBank/DDBJ databases">
        <title>Complete genome sequence of Fictibacillus phosphorivorans G25-29, a strain toxic to nematodes.</title>
        <authorList>
            <person name="Zheng Z."/>
        </authorList>
    </citation>
    <scope>NUCLEOTIDE SEQUENCE [LARGE SCALE GENOMIC DNA]</scope>
    <source>
        <strain evidence="1 2">G25-29</strain>
    </source>
</reference>
<dbReference type="Proteomes" id="UP000076623">
    <property type="component" value="Chromosome"/>
</dbReference>
<gene>
    <name evidence="1" type="ORF">ABE65_018435</name>
</gene>